<accession>A0ABY8LB35</accession>
<dbReference type="Proteomes" id="UP001243420">
    <property type="component" value="Chromosome"/>
</dbReference>
<dbReference type="InterPro" id="IPR050679">
    <property type="entry name" value="Bact_HTH_transcr_reg"/>
</dbReference>
<dbReference type="Gene3D" id="3.40.1410.10">
    <property type="entry name" value="Chorismate lyase-like"/>
    <property type="match status" value="1"/>
</dbReference>
<dbReference type="PANTHER" id="PTHR44846:SF1">
    <property type="entry name" value="MANNOSYL-D-GLYCERATE TRANSPORT_METABOLISM SYSTEM REPRESSOR MNGR-RELATED"/>
    <property type="match status" value="1"/>
</dbReference>
<sequence length="228" mass="24872">MEPLYRRILADLTDRIARGDLSPGQMLPSETEIGAQYGASQGTARKALSLLEARGILERRQGRGTFVAVSTDETALFHFFRLRDAAGALVTPVLERQSVTLRDATPDEVALDSPRVYEIDRLRRIDGRLAARERVVVAADRFPGLGERQTPANALYPFYQRAYGVAILTASETLAPAVAEAGQDGLEVAAGEALLLIRRQAGDVAGKVAELRRCTYAMAELTYAVDLR</sequence>
<name>A0ABY8LB35_9RHOB</name>
<dbReference type="SUPFAM" id="SSF64288">
    <property type="entry name" value="Chorismate lyase-like"/>
    <property type="match status" value="1"/>
</dbReference>
<dbReference type="SMART" id="SM00345">
    <property type="entry name" value="HTH_GNTR"/>
    <property type="match status" value="1"/>
</dbReference>
<dbReference type="RefSeq" id="WP_279965300.1">
    <property type="nucleotide sequence ID" value="NZ_CP122537.1"/>
</dbReference>
<evidence type="ECO:0000313" key="5">
    <source>
        <dbReference type="EMBL" id="WGH78549.1"/>
    </source>
</evidence>
<dbReference type="InterPro" id="IPR028978">
    <property type="entry name" value="Chorismate_lyase_/UTRA_dom_sf"/>
</dbReference>
<dbReference type="CDD" id="cd07377">
    <property type="entry name" value="WHTH_GntR"/>
    <property type="match status" value="1"/>
</dbReference>
<dbReference type="EMBL" id="CP122537">
    <property type="protein sequence ID" value="WGH78549.1"/>
    <property type="molecule type" value="Genomic_DNA"/>
</dbReference>
<dbReference type="PROSITE" id="PS50949">
    <property type="entry name" value="HTH_GNTR"/>
    <property type="match status" value="1"/>
</dbReference>
<dbReference type="Pfam" id="PF00392">
    <property type="entry name" value="GntR"/>
    <property type="match status" value="1"/>
</dbReference>
<evidence type="ECO:0000259" key="4">
    <source>
        <dbReference type="PROSITE" id="PS50949"/>
    </source>
</evidence>
<dbReference type="SUPFAM" id="SSF46785">
    <property type="entry name" value="Winged helix' DNA-binding domain"/>
    <property type="match status" value="1"/>
</dbReference>
<evidence type="ECO:0000256" key="1">
    <source>
        <dbReference type="ARBA" id="ARBA00023015"/>
    </source>
</evidence>
<proteinExistence type="predicted"/>
<protein>
    <submittedName>
        <fullName evidence="5">GntR family transcriptional regulator</fullName>
    </submittedName>
</protein>
<evidence type="ECO:0000256" key="3">
    <source>
        <dbReference type="ARBA" id="ARBA00023163"/>
    </source>
</evidence>
<keyword evidence="1" id="KW-0805">Transcription regulation</keyword>
<dbReference type="InterPro" id="IPR000524">
    <property type="entry name" value="Tscrpt_reg_HTH_GntR"/>
</dbReference>
<dbReference type="InterPro" id="IPR036388">
    <property type="entry name" value="WH-like_DNA-bd_sf"/>
</dbReference>
<keyword evidence="3" id="KW-0804">Transcription</keyword>
<dbReference type="PRINTS" id="PR00035">
    <property type="entry name" value="HTHGNTR"/>
</dbReference>
<dbReference type="Pfam" id="PF07702">
    <property type="entry name" value="UTRA"/>
    <property type="match status" value="1"/>
</dbReference>
<organism evidence="5 6">
    <name type="scientific">Jannaschia ovalis</name>
    <dbReference type="NCBI Taxonomy" id="3038773"/>
    <lineage>
        <taxon>Bacteria</taxon>
        <taxon>Pseudomonadati</taxon>
        <taxon>Pseudomonadota</taxon>
        <taxon>Alphaproteobacteria</taxon>
        <taxon>Rhodobacterales</taxon>
        <taxon>Roseobacteraceae</taxon>
        <taxon>Jannaschia</taxon>
    </lineage>
</organism>
<keyword evidence="2" id="KW-0238">DNA-binding</keyword>
<feature type="domain" description="HTH gntR-type" evidence="4">
    <location>
        <begin position="2"/>
        <end position="70"/>
    </location>
</feature>
<dbReference type="PANTHER" id="PTHR44846">
    <property type="entry name" value="MANNOSYL-D-GLYCERATE TRANSPORT/METABOLISM SYSTEM REPRESSOR MNGR-RELATED"/>
    <property type="match status" value="1"/>
</dbReference>
<dbReference type="InterPro" id="IPR011663">
    <property type="entry name" value="UTRA"/>
</dbReference>
<dbReference type="SMART" id="SM00866">
    <property type="entry name" value="UTRA"/>
    <property type="match status" value="1"/>
</dbReference>
<evidence type="ECO:0000256" key="2">
    <source>
        <dbReference type="ARBA" id="ARBA00023125"/>
    </source>
</evidence>
<evidence type="ECO:0000313" key="6">
    <source>
        <dbReference type="Proteomes" id="UP001243420"/>
    </source>
</evidence>
<gene>
    <name evidence="5" type="ORF">P8627_16260</name>
</gene>
<dbReference type="InterPro" id="IPR036390">
    <property type="entry name" value="WH_DNA-bd_sf"/>
</dbReference>
<reference evidence="5 6" key="1">
    <citation type="submission" date="2023-04" db="EMBL/GenBank/DDBJ databases">
        <title>Jannaschia ovalis sp. nov., a marine bacterium isolated from sea tidal flat.</title>
        <authorList>
            <person name="Kwon D.Y."/>
            <person name="Kim J.-J."/>
        </authorList>
    </citation>
    <scope>NUCLEOTIDE SEQUENCE [LARGE SCALE GENOMIC DNA]</scope>
    <source>
        <strain evidence="5 6">GRR-S6-38</strain>
    </source>
</reference>
<dbReference type="Gene3D" id="1.10.10.10">
    <property type="entry name" value="Winged helix-like DNA-binding domain superfamily/Winged helix DNA-binding domain"/>
    <property type="match status" value="1"/>
</dbReference>
<keyword evidence="6" id="KW-1185">Reference proteome</keyword>